<feature type="signal peptide" evidence="2">
    <location>
        <begin position="1"/>
        <end position="36"/>
    </location>
</feature>
<dbReference type="EMBL" id="DXBC01000047">
    <property type="protein sequence ID" value="HIZ78790.1"/>
    <property type="molecule type" value="Genomic_DNA"/>
</dbReference>
<reference evidence="4" key="1">
    <citation type="journal article" date="2021" name="PeerJ">
        <title>Extensive microbial diversity within the chicken gut microbiome revealed by metagenomics and culture.</title>
        <authorList>
            <person name="Gilroy R."/>
            <person name="Ravi A."/>
            <person name="Getino M."/>
            <person name="Pursley I."/>
            <person name="Horton D.L."/>
            <person name="Alikhan N.F."/>
            <person name="Baker D."/>
            <person name="Gharbi K."/>
            <person name="Hall N."/>
            <person name="Watson M."/>
            <person name="Adriaenssens E.M."/>
            <person name="Foster-Nyarko E."/>
            <person name="Jarju S."/>
            <person name="Secka A."/>
            <person name="Antonio M."/>
            <person name="Oren A."/>
            <person name="Chaudhuri R.R."/>
            <person name="La Ragione R."/>
            <person name="Hildebrand F."/>
            <person name="Pallen M.J."/>
        </authorList>
    </citation>
    <scope>NUCLEOTIDE SEQUENCE</scope>
    <source>
        <strain evidence="4">ChiBcec1-1093</strain>
    </source>
</reference>
<evidence type="ECO:0000256" key="1">
    <source>
        <dbReference type="SAM" id="Phobius"/>
    </source>
</evidence>
<name>A0A9D2GH54_9FIRM</name>
<feature type="transmembrane region" description="Helical" evidence="1">
    <location>
        <begin position="370"/>
        <end position="391"/>
    </location>
</feature>
<feature type="domain" description="Alpha-galactosidase NEW3" evidence="3">
    <location>
        <begin position="280"/>
        <end position="353"/>
    </location>
</feature>
<dbReference type="InterPro" id="IPR018905">
    <property type="entry name" value="A-galactase_NEW3"/>
</dbReference>
<gene>
    <name evidence="4" type="ORF">IAA17_03285</name>
</gene>
<keyword evidence="1" id="KW-0812">Transmembrane</keyword>
<protein>
    <recommendedName>
        <fullName evidence="3">Alpha-galactosidase NEW3 domain-containing protein</fullName>
    </recommendedName>
</protein>
<dbReference type="PANTHER" id="PTHR39198">
    <property type="entry name" value="HYPOTHETICAL MEMBRANE PROTEIN, CONSERVED"/>
    <property type="match status" value="1"/>
</dbReference>
<feature type="domain" description="Alpha-galactosidase NEW3" evidence="3">
    <location>
        <begin position="52"/>
        <end position="130"/>
    </location>
</feature>
<dbReference type="AlphaFoldDB" id="A0A9D2GH54"/>
<feature type="domain" description="Alpha-galactosidase NEW3" evidence="3">
    <location>
        <begin position="166"/>
        <end position="243"/>
    </location>
</feature>
<comment type="caution">
    <text evidence="4">The sequence shown here is derived from an EMBL/GenBank/DDBJ whole genome shotgun (WGS) entry which is preliminary data.</text>
</comment>
<evidence type="ECO:0000256" key="2">
    <source>
        <dbReference type="SAM" id="SignalP"/>
    </source>
</evidence>
<feature type="chain" id="PRO_5038395459" description="Alpha-galactosidase NEW3 domain-containing protein" evidence="2">
    <location>
        <begin position="37"/>
        <end position="397"/>
    </location>
</feature>
<reference evidence="4" key="2">
    <citation type="submission" date="2021-04" db="EMBL/GenBank/DDBJ databases">
        <authorList>
            <person name="Gilroy R."/>
        </authorList>
    </citation>
    <scope>NUCLEOTIDE SEQUENCE</scope>
    <source>
        <strain evidence="4">ChiBcec1-1093</strain>
    </source>
</reference>
<evidence type="ECO:0000259" key="3">
    <source>
        <dbReference type="Pfam" id="PF10633"/>
    </source>
</evidence>
<dbReference type="PANTHER" id="PTHR39198:SF1">
    <property type="entry name" value="ALPHA-GALACTOSIDASE NEW3 DOMAIN-CONTAINING PROTEIN"/>
    <property type="match status" value="1"/>
</dbReference>
<dbReference type="Proteomes" id="UP000824101">
    <property type="component" value="Unassembled WGS sequence"/>
</dbReference>
<dbReference type="InterPro" id="IPR013783">
    <property type="entry name" value="Ig-like_fold"/>
</dbReference>
<evidence type="ECO:0000313" key="4">
    <source>
        <dbReference type="EMBL" id="HIZ78790.1"/>
    </source>
</evidence>
<accession>A0A9D2GH54</accession>
<dbReference type="Gene3D" id="2.60.40.10">
    <property type="entry name" value="Immunoglobulins"/>
    <property type="match status" value="2"/>
</dbReference>
<keyword evidence="1" id="KW-1133">Transmembrane helix</keyword>
<keyword evidence="2" id="KW-0732">Signal</keyword>
<sequence>MMENSLKMMRRKSWKVMAAGGIMAAFLVGGSLTAGAAGGLDMHTDYPGMTAKAGEDLTFNLGFDNSGAGCDASLSIQSMPEGWSGYISGGSSRISRIHVPTGTDTASATFQLEIPADTADGSYEVVLEARAGGEVYDTLTLNLDVSELEVSQGDFSSEYPEQEGSAGTSFSYNATLINNSAATQSYSLSAEAPEGWQVSFTPSGESNKVASIQLDPAASQGLTIQVVPPENAAAGEYTIHCSAISGNETLSMDLSVTVTEQYDISLSTPDGRLSFDTHANEESAVTLSVTNNSNMPVENVNLTATAPTNWTVSFDTPTIDVIEAGATVEVTARVTPSDQALTGDYVVTMNASCSETSDSAEFRVTVETSMIWGFVAVAVIVALLAGIGYVFRKYGRR</sequence>
<keyword evidence="1" id="KW-0472">Membrane</keyword>
<dbReference type="Pfam" id="PF10633">
    <property type="entry name" value="NPCBM_assoc"/>
    <property type="match status" value="3"/>
</dbReference>
<evidence type="ECO:0000313" key="5">
    <source>
        <dbReference type="Proteomes" id="UP000824101"/>
    </source>
</evidence>
<organism evidence="4 5">
    <name type="scientific">Candidatus Lachnoclostridium stercorigallinarum</name>
    <dbReference type="NCBI Taxonomy" id="2838634"/>
    <lineage>
        <taxon>Bacteria</taxon>
        <taxon>Bacillati</taxon>
        <taxon>Bacillota</taxon>
        <taxon>Clostridia</taxon>
        <taxon>Lachnospirales</taxon>
        <taxon>Lachnospiraceae</taxon>
    </lineage>
</organism>
<proteinExistence type="predicted"/>